<evidence type="ECO:0000256" key="9">
    <source>
        <dbReference type="PROSITE-ProRule" id="PRU00958"/>
    </source>
</evidence>
<keyword evidence="6 9" id="KW-0694">RNA-binding</keyword>
<dbReference type="GO" id="GO:0002940">
    <property type="term" value="P:tRNA N2-guanine methylation"/>
    <property type="evidence" value="ECO:0007669"/>
    <property type="project" value="TreeGrafter"/>
</dbReference>
<dbReference type="CDD" id="cd02440">
    <property type="entry name" value="AdoMet_MTases"/>
    <property type="match status" value="1"/>
</dbReference>
<dbReference type="AlphaFoldDB" id="A0A060T461"/>
<dbReference type="GO" id="GO:0005634">
    <property type="term" value="C:nucleus"/>
    <property type="evidence" value="ECO:0007669"/>
    <property type="project" value="TreeGrafter"/>
</dbReference>
<dbReference type="Gene3D" id="3.30.56.70">
    <property type="entry name" value="N2,N2-dimethylguanosine tRNA methyltransferase, C-terminal domain"/>
    <property type="match status" value="1"/>
</dbReference>
<dbReference type="FunFam" id="3.30.56.70:FF:000001">
    <property type="entry name" value="tRNA (guanine(26)-N(2))-dimethyltransferase"/>
    <property type="match status" value="1"/>
</dbReference>
<keyword evidence="4 9" id="KW-0949">S-adenosyl-L-methionine</keyword>
<evidence type="ECO:0000256" key="7">
    <source>
        <dbReference type="ARBA" id="ARBA00039099"/>
    </source>
</evidence>
<evidence type="ECO:0000256" key="4">
    <source>
        <dbReference type="ARBA" id="ARBA00022691"/>
    </source>
</evidence>
<dbReference type="FunFam" id="3.40.50.150:FF:000051">
    <property type="entry name" value="tRNA (guanine(26)-N(2))-dimethyltransferase"/>
    <property type="match status" value="1"/>
</dbReference>
<reference evidence="11" key="2">
    <citation type="submission" date="2014-06" db="EMBL/GenBank/DDBJ databases">
        <title>The complete genome of Blastobotrys (Arxula) adeninivorans LS3 - a yeast of biotechnological interest.</title>
        <authorList>
            <person name="Kunze G."/>
            <person name="Gaillardin C."/>
            <person name="Czernicka M."/>
            <person name="Durrens P."/>
            <person name="Martin T."/>
            <person name="Boer E."/>
            <person name="Gabaldon T."/>
            <person name="Cruz J."/>
            <person name="Talla E."/>
            <person name="Marck C."/>
            <person name="Goffeau A."/>
            <person name="Barbe V."/>
            <person name="Baret P."/>
            <person name="Baronian K."/>
            <person name="Beier S."/>
            <person name="Bleykasten C."/>
            <person name="Bode R."/>
            <person name="Casaregola S."/>
            <person name="Despons L."/>
            <person name="Fairhead C."/>
            <person name="Giersberg M."/>
            <person name="Gierski P."/>
            <person name="Hahnel U."/>
            <person name="Hartmann A."/>
            <person name="Jankowska D."/>
            <person name="Jubin C."/>
            <person name="Jung P."/>
            <person name="Lafontaine I."/>
            <person name="Leh-Louis V."/>
            <person name="Lemaire M."/>
            <person name="Marcet-Houben M."/>
            <person name="Mascher M."/>
            <person name="Morel G."/>
            <person name="Richard G.-F."/>
            <person name="Riechen J."/>
            <person name="Sacerdot C."/>
            <person name="Sarkar A."/>
            <person name="Savel G."/>
            <person name="Schacherer J."/>
            <person name="Sherman D."/>
            <person name="Straub M.-L."/>
            <person name="Stein N."/>
            <person name="Thierry A."/>
            <person name="Trautwein-Schult A."/>
            <person name="Westhof E."/>
            <person name="Worch S."/>
            <person name="Dujon B."/>
            <person name="Souciet J.-L."/>
            <person name="Wincker P."/>
            <person name="Scholz U."/>
            <person name="Neuveglise N."/>
        </authorList>
    </citation>
    <scope>NUCLEOTIDE SEQUENCE</scope>
    <source>
        <strain evidence="11">LS3</strain>
    </source>
</reference>
<evidence type="ECO:0000256" key="3">
    <source>
        <dbReference type="ARBA" id="ARBA00022679"/>
    </source>
</evidence>
<dbReference type="SUPFAM" id="SSF53335">
    <property type="entry name" value="S-adenosyl-L-methionine-dependent methyltransferases"/>
    <property type="match status" value="1"/>
</dbReference>
<proteinExistence type="inferred from homology"/>
<comment type="similarity">
    <text evidence="9">Belongs to the class I-like SAM-binding methyltransferase superfamily. Trm1 family.</text>
</comment>
<dbReference type="GO" id="GO:0160104">
    <property type="term" value="F:tRNA (guanine(26)-N2)-dimethyltransferase activity"/>
    <property type="evidence" value="ECO:0007669"/>
    <property type="project" value="UniProtKB-UniRule"/>
</dbReference>
<dbReference type="InterPro" id="IPR042296">
    <property type="entry name" value="tRNA_met_Trm1_C"/>
</dbReference>
<gene>
    <name evidence="11" type="ORF">GNLVRS02_ARAD1C41756g</name>
</gene>
<evidence type="ECO:0000256" key="8">
    <source>
        <dbReference type="ARBA" id="ARBA00051897"/>
    </source>
</evidence>
<name>A0A060T461_BLAAD</name>
<keyword evidence="1 9" id="KW-0820">tRNA-binding</keyword>
<dbReference type="Pfam" id="PF02005">
    <property type="entry name" value="TRM"/>
    <property type="match status" value="1"/>
</dbReference>
<evidence type="ECO:0000256" key="2">
    <source>
        <dbReference type="ARBA" id="ARBA00022603"/>
    </source>
</evidence>
<feature type="region of interest" description="Disordered" evidence="10">
    <location>
        <begin position="444"/>
        <end position="487"/>
    </location>
</feature>
<dbReference type="InterPro" id="IPR002905">
    <property type="entry name" value="Trm1"/>
</dbReference>
<evidence type="ECO:0000256" key="6">
    <source>
        <dbReference type="ARBA" id="ARBA00022884"/>
    </source>
</evidence>
<feature type="compositionally biased region" description="Polar residues" evidence="10">
    <location>
        <begin position="444"/>
        <end position="455"/>
    </location>
</feature>
<evidence type="ECO:0000256" key="5">
    <source>
        <dbReference type="ARBA" id="ARBA00022694"/>
    </source>
</evidence>
<evidence type="ECO:0000256" key="1">
    <source>
        <dbReference type="ARBA" id="ARBA00022555"/>
    </source>
</evidence>
<evidence type="ECO:0000313" key="11">
    <source>
        <dbReference type="EMBL" id="CDP35713.1"/>
    </source>
</evidence>
<dbReference type="GO" id="GO:0000049">
    <property type="term" value="F:tRNA binding"/>
    <property type="evidence" value="ECO:0007669"/>
    <property type="project" value="UniProtKB-UniRule"/>
</dbReference>
<keyword evidence="5 9" id="KW-0819">tRNA processing</keyword>
<evidence type="ECO:0000256" key="10">
    <source>
        <dbReference type="SAM" id="MobiDB-lite"/>
    </source>
</evidence>
<reference evidence="11" key="1">
    <citation type="submission" date="2014-02" db="EMBL/GenBank/DDBJ databases">
        <authorList>
            <person name="Genoscope - CEA"/>
        </authorList>
    </citation>
    <scope>NUCLEOTIDE SEQUENCE</scope>
    <source>
        <strain evidence="11">LS3</strain>
    </source>
</reference>
<keyword evidence="3 9" id="KW-0808">Transferase</keyword>
<sequence>METVTEGKASVLKPEGNEVFYNPVQQFNRDISTLGIRAWSEIYQNSNRFKKRTAEGEVKPFIDIVEALSATGLRAIRYGKEIPLIRKVIANDMSPSAVEAIRKNVEYNEIGNVVVPNQGDANGYMHQRKAEGLRAHVVDLDPYGTAAMFIDAAVQSVVDDGLLLVTCTDLGVLAGNSYPEKCFALYGGTTVHSDACHESALRLVLNMVASTAAKYGKAIEPLLSLSIDFYVRCFIRIKASPQTVKLNHSKTMVVYHCNGCNSVTNQPLGHVFEKPAKEGKKSSGQLKYVPAVGPKVPGDKCQHCGSSVHISGPMWGGPLHDQEYIDKMLEIHSTLDPEVYGTLPRIEGMLTLARQELPDAPFYFSLPSTSHVIKAPSPDMTTVASALLNSGYKVSETHCKATCLKTDAPYEFIWDLLRQWCEKNKKDPMASLKEGTPGYNIMTKPSTSQVSFETNEQAKEMEARRKSKLVRFQMNPTENWGPKGRAK</sequence>
<accession>A0A060T461</accession>
<comment type="catalytic activity">
    <reaction evidence="8 9">
        <text>guanosine(26) in tRNA + 2 S-adenosyl-L-methionine = N(2)-dimethylguanosine(26) in tRNA + 2 S-adenosyl-L-homocysteine + 2 H(+)</text>
        <dbReference type="Rhea" id="RHEA:43140"/>
        <dbReference type="Rhea" id="RHEA-COMP:10359"/>
        <dbReference type="Rhea" id="RHEA-COMP:10360"/>
        <dbReference type="ChEBI" id="CHEBI:15378"/>
        <dbReference type="ChEBI" id="CHEBI:57856"/>
        <dbReference type="ChEBI" id="CHEBI:59789"/>
        <dbReference type="ChEBI" id="CHEBI:74269"/>
        <dbReference type="ChEBI" id="CHEBI:74513"/>
        <dbReference type="EC" id="2.1.1.216"/>
    </reaction>
</comment>
<dbReference type="EMBL" id="HG937693">
    <property type="protein sequence ID" value="CDP35713.1"/>
    <property type="molecule type" value="Genomic_DNA"/>
</dbReference>
<keyword evidence="2 9" id="KW-0489">Methyltransferase</keyword>
<dbReference type="PANTHER" id="PTHR10631">
    <property type="entry name" value="N 2 ,N 2 -DIMETHYLGUANOSINE TRNA METHYLTRANSFERASE"/>
    <property type="match status" value="1"/>
</dbReference>
<protein>
    <recommendedName>
        <fullName evidence="7 9">tRNA (guanine(26)-N(2))-dimethyltransferase</fullName>
        <ecNumber evidence="7 9">2.1.1.216</ecNumber>
    </recommendedName>
</protein>
<dbReference type="PROSITE" id="PS51626">
    <property type="entry name" value="SAM_MT_TRM1"/>
    <property type="match status" value="1"/>
</dbReference>
<dbReference type="PANTHER" id="PTHR10631:SF3">
    <property type="entry name" value="TRNA (GUANINE(26)-N(2))-DIMETHYLTRANSFERASE"/>
    <property type="match status" value="1"/>
</dbReference>
<dbReference type="EC" id="2.1.1.216" evidence="7 9"/>
<organism evidence="11">
    <name type="scientific">Blastobotrys adeninivorans</name>
    <name type="common">Yeast</name>
    <name type="synonym">Arxula adeninivorans</name>
    <dbReference type="NCBI Taxonomy" id="409370"/>
    <lineage>
        <taxon>Eukaryota</taxon>
        <taxon>Fungi</taxon>
        <taxon>Dikarya</taxon>
        <taxon>Ascomycota</taxon>
        <taxon>Saccharomycotina</taxon>
        <taxon>Dipodascomycetes</taxon>
        <taxon>Dipodascales</taxon>
        <taxon>Trichomonascaceae</taxon>
        <taxon>Blastobotrys</taxon>
    </lineage>
</organism>
<dbReference type="PhylomeDB" id="A0A060T461"/>
<dbReference type="Gene3D" id="3.40.50.150">
    <property type="entry name" value="Vaccinia Virus protein VP39"/>
    <property type="match status" value="1"/>
</dbReference>
<dbReference type="InterPro" id="IPR029063">
    <property type="entry name" value="SAM-dependent_MTases_sf"/>
</dbReference>
<dbReference type="NCBIfam" id="TIGR00308">
    <property type="entry name" value="TRM1"/>
    <property type="match status" value="1"/>
</dbReference>